<evidence type="ECO:0000259" key="1">
    <source>
        <dbReference type="Pfam" id="PF11860"/>
    </source>
</evidence>
<dbReference type="Proteomes" id="UP000092671">
    <property type="component" value="Unassembled WGS sequence"/>
</dbReference>
<accession>A0A1B8PJ42</accession>
<dbReference type="EMBL" id="LZDN01000039">
    <property type="protein sequence ID" value="OBX49531.1"/>
    <property type="molecule type" value="Genomic_DNA"/>
</dbReference>
<proteinExistence type="predicted"/>
<sequence length="196" mass="22533">MMKILTNEQIKELANTHGIEYACLRAVIEVEASGSGFINGLPKILYEPHIMHRLLTQNHLITVRNKLMQEHPKLCYVRWGTHRHGKTSEQHSRLGIASGYSREHALQSCSWGLGQVMGYHWKSLGYESLQAFINDMYHSEAKQLEAMIRFIKTNGLVIHLKNKDWVRFARGYNGSGYAKNKYHIKLASAYNKYKGS</sequence>
<comment type="caution">
    <text evidence="2">The sequence shown here is derived from an EMBL/GenBank/DDBJ whole genome shotgun (WGS) entry which is preliminary data.</text>
</comment>
<evidence type="ECO:0000313" key="3">
    <source>
        <dbReference type="Proteomes" id="UP000092671"/>
    </source>
</evidence>
<gene>
    <name evidence="2" type="ORF">A9Z60_03620</name>
</gene>
<protein>
    <submittedName>
        <fullName evidence="2">Peptidoglycan-binding protein</fullName>
    </submittedName>
</protein>
<dbReference type="Pfam" id="PF11860">
    <property type="entry name" value="Muramidase"/>
    <property type="match status" value="1"/>
</dbReference>
<reference evidence="2 3" key="1">
    <citation type="submission" date="2016-06" db="EMBL/GenBank/DDBJ databases">
        <title>Draft genome of Moraxella nonliquefaciens CCUG 60284.</title>
        <authorList>
            <person name="Salva-Serra F."/>
            <person name="Engstrom-Jakobsson H."/>
            <person name="Thorell K."/>
            <person name="Gonzales-Siles L."/>
            <person name="Karlsson R."/>
            <person name="Boulund F."/>
            <person name="Engstrand L."/>
            <person name="Kristiansson E."/>
            <person name="Moore E."/>
        </authorList>
    </citation>
    <scope>NUCLEOTIDE SEQUENCE [LARGE SCALE GENOMIC DNA]</scope>
    <source>
        <strain evidence="2 3">CCUG 60284</strain>
    </source>
</reference>
<feature type="domain" description="N-acetylmuramidase" evidence="1">
    <location>
        <begin position="21"/>
        <end position="194"/>
    </location>
</feature>
<organism evidence="2 3">
    <name type="scientific">Moraxella nonliquefaciens</name>
    <dbReference type="NCBI Taxonomy" id="478"/>
    <lineage>
        <taxon>Bacteria</taxon>
        <taxon>Pseudomonadati</taxon>
        <taxon>Pseudomonadota</taxon>
        <taxon>Gammaproteobacteria</taxon>
        <taxon>Moraxellales</taxon>
        <taxon>Moraxellaceae</taxon>
        <taxon>Moraxella</taxon>
    </lineage>
</organism>
<evidence type="ECO:0000313" key="2">
    <source>
        <dbReference type="EMBL" id="OBX49531.1"/>
    </source>
</evidence>
<dbReference type="InterPro" id="IPR024408">
    <property type="entry name" value="Muramidase"/>
</dbReference>
<dbReference type="AlphaFoldDB" id="A0A1B8PJ42"/>
<name>A0A1B8PJ42_MORNO</name>
<dbReference type="OrthoDB" id="1523598at2"/>